<proteinExistence type="inferred from homology"/>
<evidence type="ECO:0000256" key="1">
    <source>
        <dbReference type="ARBA" id="ARBA00004496"/>
    </source>
</evidence>
<evidence type="ECO:0000256" key="5">
    <source>
        <dbReference type="HAMAP-Rule" id="MF_01114"/>
    </source>
</evidence>
<reference evidence="8" key="1">
    <citation type="journal article" date="2019" name="Int. J. Syst. Evol. Microbiol.">
        <title>The Global Catalogue of Microorganisms (GCM) 10K type strain sequencing project: providing services to taxonomists for standard genome sequencing and annotation.</title>
        <authorList>
            <consortium name="The Broad Institute Genomics Platform"/>
            <consortium name="The Broad Institute Genome Sequencing Center for Infectious Disease"/>
            <person name="Wu L."/>
            <person name="Ma J."/>
        </authorList>
    </citation>
    <scope>NUCLEOTIDE SEQUENCE [LARGE SCALE GENOMIC DNA]</scope>
    <source>
        <strain evidence="8">JCM 4087</strain>
    </source>
</reference>
<evidence type="ECO:0000313" key="8">
    <source>
        <dbReference type="Proteomes" id="UP001596091"/>
    </source>
</evidence>
<evidence type="ECO:0000259" key="6">
    <source>
        <dbReference type="Pfam" id="PF02631"/>
    </source>
</evidence>
<keyword evidence="8" id="KW-1185">Reference proteome</keyword>
<comment type="caution">
    <text evidence="7">The sequence shown here is derived from an EMBL/GenBank/DDBJ whole genome shotgun (WGS) entry which is preliminary data.</text>
</comment>
<name>A0ABW1EHC4_9BACT</name>
<dbReference type="InterPro" id="IPR003783">
    <property type="entry name" value="Regulatory_RecX"/>
</dbReference>
<comment type="function">
    <text evidence="5">Modulates RecA activity.</text>
</comment>
<sequence>MPFGRTSKRTDPLDEPTLHEYALKSLGRKMRSEAELRRLMQSKVEPGETGSAKITRVLAKLKEYGLLNDTAFAETYARLRQENEKFGPRRVRQDLAQKGVAKPIIEETIEARYEAVDEETLARQYLDRKRLRKPENEKETARILRRMVGAGFSTSIIYKVLRQWNLPEESLSAIEGLDVEASGE</sequence>
<dbReference type="Proteomes" id="UP001596091">
    <property type="component" value="Unassembled WGS sequence"/>
</dbReference>
<evidence type="ECO:0000256" key="4">
    <source>
        <dbReference type="ARBA" id="ARBA00022490"/>
    </source>
</evidence>
<dbReference type="PANTHER" id="PTHR33602:SF1">
    <property type="entry name" value="REGULATORY PROTEIN RECX FAMILY PROTEIN"/>
    <property type="match status" value="1"/>
</dbReference>
<dbReference type="PANTHER" id="PTHR33602">
    <property type="entry name" value="REGULATORY PROTEIN RECX FAMILY PROTEIN"/>
    <property type="match status" value="1"/>
</dbReference>
<comment type="subcellular location">
    <subcellularLocation>
        <location evidence="1 5">Cytoplasm</location>
    </subcellularLocation>
</comment>
<keyword evidence="4 5" id="KW-0963">Cytoplasm</keyword>
<dbReference type="HAMAP" id="MF_01114">
    <property type="entry name" value="RecX"/>
    <property type="match status" value="1"/>
</dbReference>
<dbReference type="InterPro" id="IPR053924">
    <property type="entry name" value="RecX_HTH_2nd"/>
</dbReference>
<evidence type="ECO:0000256" key="2">
    <source>
        <dbReference type="ARBA" id="ARBA00009695"/>
    </source>
</evidence>
<dbReference type="RefSeq" id="WP_263339928.1">
    <property type="nucleotide sequence ID" value="NZ_JAGSYH010000005.1"/>
</dbReference>
<evidence type="ECO:0000256" key="3">
    <source>
        <dbReference type="ARBA" id="ARBA00018111"/>
    </source>
</evidence>
<dbReference type="InterPro" id="IPR036388">
    <property type="entry name" value="WH-like_DNA-bd_sf"/>
</dbReference>
<dbReference type="EMBL" id="JBHSPH010000005">
    <property type="protein sequence ID" value="MFC5863704.1"/>
    <property type="molecule type" value="Genomic_DNA"/>
</dbReference>
<dbReference type="Gene3D" id="1.10.10.10">
    <property type="entry name" value="Winged helix-like DNA-binding domain superfamily/Winged helix DNA-binding domain"/>
    <property type="match status" value="1"/>
</dbReference>
<dbReference type="Pfam" id="PF02631">
    <property type="entry name" value="RecX_HTH2"/>
    <property type="match status" value="1"/>
</dbReference>
<comment type="similarity">
    <text evidence="2 5">Belongs to the RecX family.</text>
</comment>
<gene>
    <name evidence="5" type="primary">recX</name>
    <name evidence="7" type="ORF">ACFPT7_15460</name>
</gene>
<feature type="domain" description="RecX second three-helical" evidence="6">
    <location>
        <begin position="68"/>
        <end position="108"/>
    </location>
</feature>
<evidence type="ECO:0000313" key="7">
    <source>
        <dbReference type="EMBL" id="MFC5863704.1"/>
    </source>
</evidence>
<accession>A0ABW1EHC4</accession>
<organism evidence="7 8">
    <name type="scientific">Acidicapsa dinghuensis</name>
    <dbReference type="NCBI Taxonomy" id="2218256"/>
    <lineage>
        <taxon>Bacteria</taxon>
        <taxon>Pseudomonadati</taxon>
        <taxon>Acidobacteriota</taxon>
        <taxon>Terriglobia</taxon>
        <taxon>Terriglobales</taxon>
        <taxon>Acidobacteriaceae</taxon>
        <taxon>Acidicapsa</taxon>
    </lineage>
</organism>
<protein>
    <recommendedName>
        <fullName evidence="3 5">Regulatory protein RecX</fullName>
    </recommendedName>
</protein>